<dbReference type="Gene3D" id="3.40.1090.10">
    <property type="entry name" value="Cytosolic phospholipase A2 catalytic domain"/>
    <property type="match status" value="1"/>
</dbReference>
<dbReference type="GO" id="GO:0004620">
    <property type="term" value="F:phospholipase activity"/>
    <property type="evidence" value="ECO:0007669"/>
    <property type="project" value="TreeGrafter"/>
</dbReference>
<evidence type="ECO:0000259" key="5">
    <source>
        <dbReference type="PROSITE" id="PS51635"/>
    </source>
</evidence>
<dbReference type="GO" id="GO:0006631">
    <property type="term" value="P:fatty acid metabolic process"/>
    <property type="evidence" value="ECO:0007669"/>
    <property type="project" value="TreeGrafter"/>
</dbReference>
<accession>A0A939G7P7</accession>
<evidence type="ECO:0000256" key="3">
    <source>
        <dbReference type="ARBA" id="ARBA00023098"/>
    </source>
</evidence>
<evidence type="ECO:0000256" key="2">
    <source>
        <dbReference type="ARBA" id="ARBA00022963"/>
    </source>
</evidence>
<proteinExistence type="predicted"/>
<comment type="caution">
    <text evidence="6">The sequence shown here is derived from an EMBL/GenBank/DDBJ whole genome shotgun (WGS) entry which is preliminary data.</text>
</comment>
<feature type="short sequence motif" description="GXGXXG" evidence="4">
    <location>
        <begin position="20"/>
        <end position="25"/>
    </location>
</feature>
<keyword evidence="2 4" id="KW-0442">Lipid degradation</keyword>
<feature type="domain" description="PNPLA" evidence="5">
    <location>
        <begin position="16"/>
        <end position="212"/>
    </location>
</feature>
<keyword evidence="1 4" id="KW-0378">Hydrolase</keyword>
<dbReference type="GO" id="GO:0016020">
    <property type="term" value="C:membrane"/>
    <property type="evidence" value="ECO:0007669"/>
    <property type="project" value="TreeGrafter"/>
</dbReference>
<dbReference type="GO" id="GO:0016042">
    <property type="term" value="P:lipid catabolic process"/>
    <property type="evidence" value="ECO:0007669"/>
    <property type="project" value="UniProtKB-UniRule"/>
</dbReference>
<reference evidence="6 7" key="1">
    <citation type="submission" date="2021-03" db="EMBL/GenBank/DDBJ databases">
        <title>Fibrella sp. HMF5036 genome sequencing and assembly.</title>
        <authorList>
            <person name="Kang H."/>
            <person name="Kim H."/>
            <person name="Bae S."/>
            <person name="Joh K."/>
        </authorList>
    </citation>
    <scope>NUCLEOTIDE SEQUENCE [LARGE SCALE GENOMIC DNA]</scope>
    <source>
        <strain evidence="6 7">HMF5036</strain>
    </source>
</reference>
<dbReference type="AlphaFoldDB" id="A0A939G7P7"/>
<dbReference type="SUPFAM" id="SSF52151">
    <property type="entry name" value="FabD/lysophospholipase-like"/>
    <property type="match status" value="1"/>
</dbReference>
<feature type="short sequence motif" description="DGA/G" evidence="4">
    <location>
        <begin position="198"/>
        <end position="200"/>
    </location>
</feature>
<dbReference type="PROSITE" id="PS51635">
    <property type="entry name" value="PNPLA"/>
    <property type="match status" value="1"/>
</dbReference>
<evidence type="ECO:0000256" key="1">
    <source>
        <dbReference type="ARBA" id="ARBA00022801"/>
    </source>
</evidence>
<dbReference type="PANTHER" id="PTHR24185">
    <property type="entry name" value="CALCIUM-INDEPENDENT PHOSPHOLIPASE A2-GAMMA"/>
    <property type="match status" value="1"/>
</dbReference>
<organism evidence="6 7">
    <name type="scientific">Fibrella aquatilis</name>
    <dbReference type="NCBI Taxonomy" id="2817059"/>
    <lineage>
        <taxon>Bacteria</taxon>
        <taxon>Pseudomonadati</taxon>
        <taxon>Bacteroidota</taxon>
        <taxon>Cytophagia</taxon>
        <taxon>Cytophagales</taxon>
        <taxon>Spirosomataceae</taxon>
        <taxon>Fibrella</taxon>
    </lineage>
</organism>
<dbReference type="EMBL" id="JAFMYU010000013">
    <property type="protein sequence ID" value="MBO0932540.1"/>
    <property type="molecule type" value="Genomic_DNA"/>
</dbReference>
<sequence>MSIQHLLNKTGPRKLLALDGGGYRGIITIEILAKIERLLQEAQGRDDQFVLADYFDYIAGTSTGAIIATCLSLGMRVDTIRDFYQESGRVMFDKAGLLQRFRFKYEDEKLAGKLQDVIGKDTTLGSDKLKTLLMLVMRNATTDSPWPVSNNPAAKYNDRSDSNLNFPLWQLVRASTAAPTYFPPESIKVGPNNFIFVDGGVTMYNNPAFQLFLMATVEPYKLAWPTGEKDMLLVSVGTGASASANADLAPGEMNLLYNASSIPSALMYAASNEQDFLCRTFGRCLHGNHLDREVGDMCDVKGPVNRKLFTYVRYNADLSRRGLDELGLFQVKPEQVQQMDSVNYKAELQSVGRAVADRKVVKEHFAQFV</sequence>
<gene>
    <name evidence="6" type="ORF">J2I48_16125</name>
</gene>
<dbReference type="RefSeq" id="WP_207336505.1">
    <property type="nucleotide sequence ID" value="NZ_JAFMYU010000013.1"/>
</dbReference>
<feature type="active site" description="Nucleophile" evidence="4">
    <location>
        <position position="62"/>
    </location>
</feature>
<evidence type="ECO:0000256" key="4">
    <source>
        <dbReference type="PROSITE-ProRule" id="PRU01161"/>
    </source>
</evidence>
<protein>
    <submittedName>
        <fullName evidence="6">Patatin-like phospholipase family protein</fullName>
    </submittedName>
</protein>
<evidence type="ECO:0000313" key="7">
    <source>
        <dbReference type="Proteomes" id="UP000664795"/>
    </source>
</evidence>
<feature type="active site" description="Proton acceptor" evidence="4">
    <location>
        <position position="198"/>
    </location>
</feature>
<dbReference type="Pfam" id="PF01734">
    <property type="entry name" value="Patatin"/>
    <property type="match status" value="1"/>
</dbReference>
<dbReference type="PANTHER" id="PTHR24185:SF1">
    <property type="entry name" value="CALCIUM-INDEPENDENT PHOSPHOLIPASE A2-GAMMA"/>
    <property type="match status" value="1"/>
</dbReference>
<keyword evidence="7" id="KW-1185">Reference proteome</keyword>
<dbReference type="InterPro" id="IPR016035">
    <property type="entry name" value="Acyl_Trfase/lysoPLipase"/>
</dbReference>
<dbReference type="Proteomes" id="UP000664795">
    <property type="component" value="Unassembled WGS sequence"/>
</dbReference>
<name>A0A939G7P7_9BACT</name>
<keyword evidence="3 4" id="KW-0443">Lipid metabolism</keyword>
<evidence type="ECO:0000313" key="6">
    <source>
        <dbReference type="EMBL" id="MBO0932540.1"/>
    </source>
</evidence>
<feature type="short sequence motif" description="GXSXG" evidence="4">
    <location>
        <begin position="60"/>
        <end position="64"/>
    </location>
</feature>
<dbReference type="InterPro" id="IPR002641">
    <property type="entry name" value="PNPLA_dom"/>
</dbReference>